<dbReference type="InterPro" id="IPR047650">
    <property type="entry name" value="Transpos_IS110"/>
</dbReference>
<organism evidence="3 4">
    <name type="scientific">Bythopirellula polymerisocia</name>
    <dbReference type="NCBI Taxonomy" id="2528003"/>
    <lineage>
        <taxon>Bacteria</taxon>
        <taxon>Pseudomonadati</taxon>
        <taxon>Planctomycetota</taxon>
        <taxon>Planctomycetia</taxon>
        <taxon>Pirellulales</taxon>
        <taxon>Lacipirellulaceae</taxon>
        <taxon>Bythopirellula</taxon>
    </lineage>
</organism>
<dbReference type="Pfam" id="PF02371">
    <property type="entry name" value="Transposase_20"/>
    <property type="match status" value="1"/>
</dbReference>
<feature type="domain" description="Transposase IS116/IS110/IS902 C-terminal" evidence="2">
    <location>
        <begin position="276"/>
        <end position="361"/>
    </location>
</feature>
<feature type="domain" description="Transposase IS110-like N-terminal" evidence="1">
    <location>
        <begin position="12"/>
        <end position="166"/>
    </location>
</feature>
<dbReference type="Proteomes" id="UP000318437">
    <property type="component" value="Unassembled WGS sequence"/>
</dbReference>
<dbReference type="RefSeq" id="WP_146453202.1">
    <property type="nucleotide sequence ID" value="NZ_SJPS01000016.1"/>
</dbReference>
<dbReference type="NCBIfam" id="NF033542">
    <property type="entry name" value="transpos_IS110"/>
    <property type="match status" value="1"/>
</dbReference>
<dbReference type="GO" id="GO:0003677">
    <property type="term" value="F:DNA binding"/>
    <property type="evidence" value="ECO:0007669"/>
    <property type="project" value="InterPro"/>
</dbReference>
<dbReference type="GO" id="GO:0004803">
    <property type="term" value="F:transposase activity"/>
    <property type="evidence" value="ECO:0007669"/>
    <property type="project" value="InterPro"/>
</dbReference>
<comment type="caution">
    <text evidence="3">The sequence shown here is derived from an EMBL/GenBank/DDBJ whole genome shotgun (WGS) entry which is preliminary data.</text>
</comment>
<dbReference type="GO" id="GO:0006313">
    <property type="term" value="P:DNA transposition"/>
    <property type="evidence" value="ECO:0007669"/>
    <property type="project" value="InterPro"/>
</dbReference>
<gene>
    <name evidence="3" type="ORF">Pla144_49990</name>
</gene>
<dbReference type="InterPro" id="IPR002525">
    <property type="entry name" value="Transp_IS110-like_N"/>
</dbReference>
<evidence type="ECO:0000313" key="3">
    <source>
        <dbReference type="EMBL" id="TWU20352.1"/>
    </source>
</evidence>
<reference evidence="3 4" key="1">
    <citation type="submission" date="2019-02" db="EMBL/GenBank/DDBJ databases">
        <title>Deep-cultivation of Planctomycetes and their phenomic and genomic characterization uncovers novel biology.</title>
        <authorList>
            <person name="Wiegand S."/>
            <person name="Jogler M."/>
            <person name="Boedeker C."/>
            <person name="Pinto D."/>
            <person name="Vollmers J."/>
            <person name="Rivas-Marin E."/>
            <person name="Kohn T."/>
            <person name="Peeters S.H."/>
            <person name="Heuer A."/>
            <person name="Rast P."/>
            <person name="Oberbeckmann S."/>
            <person name="Bunk B."/>
            <person name="Jeske O."/>
            <person name="Meyerdierks A."/>
            <person name="Storesund J.E."/>
            <person name="Kallscheuer N."/>
            <person name="Luecker S."/>
            <person name="Lage O.M."/>
            <person name="Pohl T."/>
            <person name="Merkel B.J."/>
            <person name="Hornburger P."/>
            <person name="Mueller R.-W."/>
            <person name="Bruemmer F."/>
            <person name="Labrenz M."/>
            <person name="Spormann A.M."/>
            <person name="Op Den Camp H."/>
            <person name="Overmann J."/>
            <person name="Amann R."/>
            <person name="Jetten M.S.M."/>
            <person name="Mascher T."/>
            <person name="Medema M.H."/>
            <person name="Devos D.P."/>
            <person name="Kaster A.-K."/>
            <person name="Ovreas L."/>
            <person name="Rohde M."/>
            <person name="Galperin M.Y."/>
            <person name="Jogler C."/>
        </authorList>
    </citation>
    <scope>NUCLEOTIDE SEQUENCE [LARGE SCALE GENOMIC DNA]</scope>
    <source>
        <strain evidence="3 4">Pla144</strain>
    </source>
</reference>
<keyword evidence="4" id="KW-1185">Reference proteome</keyword>
<dbReference type="EMBL" id="SJPS01000016">
    <property type="protein sequence ID" value="TWU20352.1"/>
    <property type="molecule type" value="Genomic_DNA"/>
</dbReference>
<evidence type="ECO:0000313" key="4">
    <source>
        <dbReference type="Proteomes" id="UP000318437"/>
    </source>
</evidence>
<dbReference type="PANTHER" id="PTHR33055">
    <property type="entry name" value="TRANSPOSASE FOR INSERTION SEQUENCE ELEMENT IS1111A"/>
    <property type="match status" value="1"/>
</dbReference>
<protein>
    <submittedName>
        <fullName evidence="3">Transposase</fullName>
    </submittedName>
</protein>
<dbReference type="PANTHER" id="PTHR33055:SF3">
    <property type="entry name" value="PUTATIVE TRANSPOSASE FOR IS117-RELATED"/>
    <property type="match status" value="1"/>
</dbReference>
<sequence>MSEQSEQPTLFIGIDWADQKHDCYVIDGDGKEFHQEIVHSPESINDWVNEMLKLAKGKPIAIMLEQSRGPLVYTLMFRENVLLYPVNPKQLARYRESYPGGGKDDPTDAMYLARMLRERITTLTASQPDDKNTRLLAHLSEQRRKLVGSQVKLRQQLTDQLKQYFPIVLELFGKEWQLPLLLGILSRWTDPRQLRRADRRLIRRVLSDHSIRDEERQAKIIARIRSARLLTNDEALILPSAMSVKLLVSQIRQSREMIKQFETKTAETMKQHPDAHLFTSLRGAGAVLAPRLLCAFGSQRDRWKDADSLAAFSGIAPVTKRSGKQCLVHRRFACPKYLRQTFHEFADSARMYCPWSKARYRMLRDRGMKHHAALRKLARSWIRILFRVWQTRTPFDCDRYIEQLQQRCPEIKPYLEMQK</sequence>
<name>A0A5C6C870_9BACT</name>
<dbReference type="AlphaFoldDB" id="A0A5C6C870"/>
<dbReference type="Pfam" id="PF01548">
    <property type="entry name" value="DEDD_Tnp_IS110"/>
    <property type="match status" value="1"/>
</dbReference>
<evidence type="ECO:0000259" key="2">
    <source>
        <dbReference type="Pfam" id="PF02371"/>
    </source>
</evidence>
<proteinExistence type="predicted"/>
<dbReference type="OrthoDB" id="9790935at2"/>
<dbReference type="InterPro" id="IPR003346">
    <property type="entry name" value="Transposase_20"/>
</dbReference>
<accession>A0A5C6C870</accession>
<evidence type="ECO:0000259" key="1">
    <source>
        <dbReference type="Pfam" id="PF01548"/>
    </source>
</evidence>